<organism evidence="9 10">
    <name type="scientific">Mesorhizobium amorphae CCNWGS0123</name>
    <dbReference type="NCBI Taxonomy" id="1082933"/>
    <lineage>
        <taxon>Bacteria</taxon>
        <taxon>Pseudomonadati</taxon>
        <taxon>Pseudomonadota</taxon>
        <taxon>Alphaproteobacteria</taxon>
        <taxon>Hyphomicrobiales</taxon>
        <taxon>Phyllobacteriaceae</taxon>
        <taxon>Mesorhizobium</taxon>
    </lineage>
</organism>
<dbReference type="InterPro" id="IPR043504">
    <property type="entry name" value="Peptidase_S1_PA_chymotrypsin"/>
</dbReference>
<evidence type="ECO:0000256" key="3">
    <source>
        <dbReference type="ARBA" id="ARBA00022729"/>
    </source>
</evidence>
<evidence type="ECO:0000256" key="1">
    <source>
        <dbReference type="ARBA" id="ARBA00008764"/>
    </source>
</evidence>
<reference evidence="9 10" key="1">
    <citation type="journal article" date="2012" name="J. Bacteriol.">
        <title>Draft Genome Sequence of Plant Growth-Promoting Rhizobium Mesorhizobium amorphae, Isolated from Zinc-Lead Mine Tailings.</title>
        <authorList>
            <person name="Hao X."/>
            <person name="Lin Y."/>
            <person name="Johnstone L."/>
            <person name="Baltrus D.A."/>
            <person name="Miller S.J."/>
            <person name="Wei G."/>
            <person name="Rensing C."/>
        </authorList>
    </citation>
    <scope>NUCLEOTIDE SEQUENCE [LARGE SCALE GENOMIC DNA]</scope>
    <source>
        <strain evidence="9 10">CCNWGS0123</strain>
    </source>
</reference>
<gene>
    <name evidence="9" type="ORF">MEA186_27425</name>
</gene>
<dbReference type="EMBL" id="AGSN01000186">
    <property type="protein sequence ID" value="EHH07803.1"/>
    <property type="molecule type" value="Genomic_DNA"/>
</dbReference>
<dbReference type="PANTHER" id="PTHR36234:SF5">
    <property type="entry name" value="LYSYL ENDOPEPTIDASE"/>
    <property type="match status" value="1"/>
</dbReference>
<dbReference type="KEGG" id="mamo:A6B35_19105"/>
<dbReference type="InterPro" id="IPR009003">
    <property type="entry name" value="Peptidase_S1_PA"/>
</dbReference>
<dbReference type="PRINTS" id="PR00839">
    <property type="entry name" value="V8PROTEASE"/>
</dbReference>
<feature type="active site" description="Charge relay system" evidence="6">
    <location>
        <position position="161"/>
    </location>
</feature>
<sequence>MTEWTQPELNSLNRILANLYPMIGDGMRVAKGVGLSTAQIAFDNKAINNWFAIVQRAKQETRVEALVAFALDENPGDEALLQAKQHAPPPPVEGPATANWGGATSKGQLEKILGDKSTLVPISYLELGLVRAKSVVRIKRADGSSGTGFMTAGGVLITNNHVLPDAASAATSVAQFNYQRTVAGLDAPLEEFGLDTDAFFRTSKDDDWSAVRIKGDASKWGELELKPVAVKVGDHVNIIQHPGGAQKQISFVANVVAFVGAGRVQYLTDTLPGSSGSPVFDTDWNLIALHHSGGWLTEPNAATKSTYYRNEGIAIDSVIQGLATKPA</sequence>
<evidence type="ECO:0000313" key="9">
    <source>
        <dbReference type="EMBL" id="EHH07803.1"/>
    </source>
</evidence>
<dbReference type="GO" id="GO:0008236">
    <property type="term" value="F:serine-type peptidase activity"/>
    <property type="evidence" value="ECO:0007669"/>
    <property type="project" value="UniProtKB-KW"/>
</dbReference>
<dbReference type="PANTHER" id="PTHR36234">
    <property type="entry name" value="LYSYL ENDOPEPTIDASE"/>
    <property type="match status" value="1"/>
</dbReference>
<dbReference type="InterPro" id="IPR045430">
    <property type="entry name" value="EAD1"/>
</dbReference>
<evidence type="ECO:0000256" key="6">
    <source>
        <dbReference type="PIRSR" id="PIRSR608256-1"/>
    </source>
</evidence>
<dbReference type="AlphaFoldDB" id="G6YHL5"/>
<keyword evidence="4 7" id="KW-0378">Hydrolase</keyword>
<keyword evidence="10" id="KW-1185">Reference proteome</keyword>
<feature type="domain" description="Effector-associated" evidence="8">
    <location>
        <begin position="3"/>
        <end position="83"/>
    </location>
</feature>
<feature type="active site" description="Charge relay system" evidence="6">
    <location>
        <position position="275"/>
    </location>
</feature>
<dbReference type="Pfam" id="PF13365">
    <property type="entry name" value="Trypsin_2"/>
    <property type="match status" value="1"/>
</dbReference>
<dbReference type="Proteomes" id="UP000002949">
    <property type="component" value="Unassembled WGS sequence"/>
</dbReference>
<evidence type="ECO:0000259" key="8">
    <source>
        <dbReference type="Pfam" id="PF19955"/>
    </source>
</evidence>
<dbReference type="EC" id="3.4.21.-" evidence="7"/>
<evidence type="ECO:0000256" key="7">
    <source>
        <dbReference type="RuleBase" id="RU004296"/>
    </source>
</evidence>
<dbReference type="PATRIC" id="fig|1082933.3.peg.5330"/>
<dbReference type="GO" id="GO:0006508">
    <property type="term" value="P:proteolysis"/>
    <property type="evidence" value="ECO:0007669"/>
    <property type="project" value="UniProtKB-KW"/>
</dbReference>
<keyword evidence="5 7" id="KW-0720">Serine protease</keyword>
<protein>
    <recommendedName>
        <fullName evidence="7">Serine protease</fullName>
        <ecNumber evidence="7">3.4.21.-</ecNumber>
    </recommendedName>
</protein>
<accession>G6YHL5</accession>
<name>G6YHL5_9HYPH</name>
<dbReference type="InterPro" id="IPR008256">
    <property type="entry name" value="Peptidase_S1B"/>
</dbReference>
<evidence type="ECO:0000256" key="4">
    <source>
        <dbReference type="ARBA" id="ARBA00022801"/>
    </source>
</evidence>
<dbReference type="Pfam" id="PF19955">
    <property type="entry name" value="EAD1"/>
    <property type="match status" value="1"/>
</dbReference>
<comment type="similarity">
    <text evidence="1 7">Belongs to the peptidase S1B family.</text>
</comment>
<dbReference type="eggNOG" id="COG3591">
    <property type="taxonomic scope" value="Bacteria"/>
</dbReference>
<proteinExistence type="inferred from homology"/>
<feature type="active site" description="Charge relay system" evidence="6">
    <location>
        <position position="207"/>
    </location>
</feature>
<dbReference type="OrthoDB" id="9811262at2"/>
<evidence type="ECO:0000256" key="5">
    <source>
        <dbReference type="ARBA" id="ARBA00022825"/>
    </source>
</evidence>
<dbReference type="Gene3D" id="2.40.10.10">
    <property type="entry name" value="Trypsin-like serine proteases"/>
    <property type="match status" value="2"/>
</dbReference>
<keyword evidence="3" id="KW-0732">Signal</keyword>
<keyword evidence="2 7" id="KW-0645">Protease</keyword>
<evidence type="ECO:0000313" key="10">
    <source>
        <dbReference type="Proteomes" id="UP000002949"/>
    </source>
</evidence>
<evidence type="ECO:0000256" key="2">
    <source>
        <dbReference type="ARBA" id="ARBA00022670"/>
    </source>
</evidence>
<dbReference type="STRING" id="1082933.A6B35_19105"/>
<dbReference type="RefSeq" id="WP_006205238.1">
    <property type="nucleotide sequence ID" value="NZ_AGSN01000186.1"/>
</dbReference>
<dbReference type="SUPFAM" id="SSF50494">
    <property type="entry name" value="Trypsin-like serine proteases"/>
    <property type="match status" value="1"/>
</dbReference>